<gene>
    <name evidence="1" type="ORF">RY831_05245</name>
</gene>
<comment type="caution">
    <text evidence="1">The sequence shown here is derived from an EMBL/GenBank/DDBJ whole genome shotgun (WGS) entry which is preliminary data.</text>
</comment>
<reference evidence="1 2" key="1">
    <citation type="submission" date="2023-10" db="EMBL/GenBank/DDBJ databases">
        <title>Noviherbaspirillum sp. CPCC 100848 genome assembly.</title>
        <authorList>
            <person name="Li X.Y."/>
            <person name="Fang X.M."/>
        </authorList>
    </citation>
    <scope>NUCLEOTIDE SEQUENCE [LARGE SCALE GENOMIC DNA]</scope>
    <source>
        <strain evidence="1 2">CPCC 100848</strain>
    </source>
</reference>
<protein>
    <submittedName>
        <fullName evidence="1">Uncharacterized protein</fullName>
    </submittedName>
</protein>
<proteinExistence type="predicted"/>
<dbReference type="Proteomes" id="UP001352263">
    <property type="component" value="Unassembled WGS sequence"/>
</dbReference>
<keyword evidence="2" id="KW-1185">Reference proteome</keyword>
<evidence type="ECO:0000313" key="2">
    <source>
        <dbReference type="Proteomes" id="UP001352263"/>
    </source>
</evidence>
<name>A0ABU6J5E9_9BURK</name>
<sequence length="227" mass="25913">MSSREDIRNGRLIYTCNCGWLDLGHLRSSFRPHASARYLWQDILHERGLSITGHQGKHFIGYKQSMGRAGLDVEHFRTYWIKKGLSISERQSVALSIFMEVSLGFESVQEKYSMFTNSGYSEEDLVSNLVGFYVEVMGIKWATTCKPVSIEASQSIWDKEGPIGARKNRSFKPNFHRCDECSSKHGIANPMFPAILNSIQPAIKGKHFDDADKKMPLPRHLHSVLYR</sequence>
<evidence type="ECO:0000313" key="1">
    <source>
        <dbReference type="EMBL" id="MEC4718542.1"/>
    </source>
</evidence>
<accession>A0ABU6J5E9</accession>
<dbReference type="EMBL" id="JAWIIV010000003">
    <property type="protein sequence ID" value="MEC4718542.1"/>
    <property type="molecule type" value="Genomic_DNA"/>
</dbReference>
<dbReference type="RefSeq" id="WP_326505278.1">
    <property type="nucleotide sequence ID" value="NZ_JAWIIV010000003.1"/>
</dbReference>
<organism evidence="1 2">
    <name type="scientific">Noviherbaspirillum album</name>
    <dbReference type="NCBI Taxonomy" id="3080276"/>
    <lineage>
        <taxon>Bacteria</taxon>
        <taxon>Pseudomonadati</taxon>
        <taxon>Pseudomonadota</taxon>
        <taxon>Betaproteobacteria</taxon>
        <taxon>Burkholderiales</taxon>
        <taxon>Oxalobacteraceae</taxon>
        <taxon>Noviherbaspirillum</taxon>
    </lineage>
</organism>